<proteinExistence type="predicted"/>
<evidence type="ECO:0000313" key="1">
    <source>
        <dbReference type="EMBL" id="CAK5082733.1"/>
    </source>
</evidence>
<reference evidence="1" key="1">
    <citation type="submission" date="2023-11" db="EMBL/GenBank/DDBJ databases">
        <authorList>
            <person name="Poullet M."/>
        </authorList>
    </citation>
    <scope>NUCLEOTIDE SEQUENCE</scope>
    <source>
        <strain evidence="1">E1834</strain>
    </source>
</reference>
<gene>
    <name evidence="1" type="ORF">MENTE1834_LOCUS30033</name>
</gene>
<organism evidence="1 2">
    <name type="scientific">Meloidogyne enterolobii</name>
    <name type="common">Root-knot nematode worm</name>
    <name type="synonym">Meloidogyne mayaguensis</name>
    <dbReference type="NCBI Taxonomy" id="390850"/>
    <lineage>
        <taxon>Eukaryota</taxon>
        <taxon>Metazoa</taxon>
        <taxon>Ecdysozoa</taxon>
        <taxon>Nematoda</taxon>
        <taxon>Chromadorea</taxon>
        <taxon>Rhabditida</taxon>
        <taxon>Tylenchina</taxon>
        <taxon>Tylenchomorpha</taxon>
        <taxon>Tylenchoidea</taxon>
        <taxon>Meloidogynidae</taxon>
        <taxon>Meloidogyninae</taxon>
        <taxon>Meloidogyne</taxon>
    </lineage>
</organism>
<comment type="caution">
    <text evidence="1">The sequence shown here is derived from an EMBL/GenBank/DDBJ whole genome shotgun (WGS) entry which is preliminary data.</text>
</comment>
<sequence>MKVFIFFLLCFSKKSFEQNLTQLLTTTFNSNITTTKTTLKTTTPAQTTTKTSFSSSSQTIPLQLKVGLLAANGSLYRSLYGFGQSTPAISIALQRARDEHLIDNVNFTYVNFRN</sequence>
<evidence type="ECO:0000313" key="2">
    <source>
        <dbReference type="Proteomes" id="UP001497535"/>
    </source>
</evidence>
<keyword evidence="2" id="KW-1185">Reference proteome</keyword>
<name>A0ACB0ZWY4_MELEN</name>
<dbReference type="Proteomes" id="UP001497535">
    <property type="component" value="Unassembled WGS sequence"/>
</dbReference>
<protein>
    <submittedName>
        <fullName evidence="1">Uncharacterized protein</fullName>
    </submittedName>
</protein>
<accession>A0ACB0ZWY4</accession>
<dbReference type="EMBL" id="CAVMJV010000048">
    <property type="protein sequence ID" value="CAK5082733.1"/>
    <property type="molecule type" value="Genomic_DNA"/>
</dbReference>